<comment type="caution">
    <text evidence="4">The sequence shown here is derived from an EMBL/GenBank/DDBJ whole genome shotgun (WGS) entry which is preliminary data.</text>
</comment>
<keyword evidence="5" id="KW-1185">Reference proteome</keyword>
<dbReference type="AlphaFoldDB" id="A0A2U1ACI8"/>
<dbReference type="Gene3D" id="3.40.50.720">
    <property type="entry name" value="NAD(P)-binding Rossmann-like Domain"/>
    <property type="match status" value="1"/>
</dbReference>
<dbReference type="InterPro" id="IPR036291">
    <property type="entry name" value="NAD(P)-bd_dom_sf"/>
</dbReference>
<evidence type="ECO:0000313" key="5">
    <source>
        <dbReference type="Proteomes" id="UP000245959"/>
    </source>
</evidence>
<dbReference type="Pfam" id="PF01408">
    <property type="entry name" value="GFO_IDH_MocA"/>
    <property type="match status" value="1"/>
</dbReference>
<dbReference type="SUPFAM" id="SSF51735">
    <property type="entry name" value="NAD(P)-binding Rossmann-fold domains"/>
    <property type="match status" value="1"/>
</dbReference>
<dbReference type="PANTHER" id="PTHR43708">
    <property type="entry name" value="CONSERVED EXPRESSED OXIDOREDUCTASE (EUROFUNG)"/>
    <property type="match status" value="1"/>
</dbReference>
<dbReference type="OrthoDB" id="9792935at2"/>
<dbReference type="SUPFAM" id="SSF55347">
    <property type="entry name" value="Glyceraldehyde-3-phosphate dehydrogenase-like, C-terminal domain"/>
    <property type="match status" value="1"/>
</dbReference>
<evidence type="ECO:0000313" key="3">
    <source>
        <dbReference type="EMBL" id="NMD88578.1"/>
    </source>
</evidence>
<dbReference type="GeneID" id="78297236"/>
<dbReference type="EMBL" id="QEKH01000053">
    <property type="protein sequence ID" value="PVY33298.1"/>
    <property type="molecule type" value="Genomic_DNA"/>
</dbReference>
<feature type="domain" description="Gfo/Idh/MocA-like oxidoreductase N-terminal" evidence="1">
    <location>
        <begin position="5"/>
        <end position="123"/>
    </location>
</feature>
<dbReference type="InterPro" id="IPR000683">
    <property type="entry name" value="Gfo/Idh/MocA-like_OxRdtase_N"/>
</dbReference>
<proteinExistence type="predicted"/>
<dbReference type="Gene3D" id="3.30.360.10">
    <property type="entry name" value="Dihydrodipicolinate Reductase, domain 2"/>
    <property type="match status" value="1"/>
</dbReference>
<reference evidence="4 5" key="1">
    <citation type="submission" date="2018-04" db="EMBL/GenBank/DDBJ databases">
        <title>Genomic Encyclopedia of Type Strains, Phase IV (KMG-IV): sequencing the most valuable type-strain genomes for metagenomic binning, comparative biology and taxonomic classification.</title>
        <authorList>
            <person name="Goeker M."/>
        </authorList>
    </citation>
    <scope>NUCLEOTIDE SEQUENCE [LARGE SCALE GENOMIC DNA]</scope>
    <source>
        <strain evidence="4 5">DSM 14823</strain>
    </source>
</reference>
<organism evidence="4 5">
    <name type="scientific">Victivallis vadensis</name>
    <dbReference type="NCBI Taxonomy" id="172901"/>
    <lineage>
        <taxon>Bacteria</taxon>
        <taxon>Pseudomonadati</taxon>
        <taxon>Lentisphaerota</taxon>
        <taxon>Lentisphaeria</taxon>
        <taxon>Victivallales</taxon>
        <taxon>Victivallaceae</taxon>
        <taxon>Victivallis</taxon>
    </lineage>
</organism>
<dbReference type="PANTHER" id="PTHR43708:SF8">
    <property type="entry name" value="OXIDOREDUCTASE"/>
    <property type="match status" value="1"/>
</dbReference>
<evidence type="ECO:0000259" key="1">
    <source>
        <dbReference type="Pfam" id="PF01408"/>
    </source>
</evidence>
<evidence type="ECO:0000313" key="4">
    <source>
        <dbReference type="EMBL" id="PVY33298.1"/>
    </source>
</evidence>
<protein>
    <submittedName>
        <fullName evidence="3">Gfo/Idh/MocA family oxidoreductase</fullName>
    </submittedName>
    <submittedName>
        <fullName evidence="4">Putative dehydrogenase</fullName>
    </submittedName>
</protein>
<reference evidence="3 6" key="2">
    <citation type="submission" date="2020-04" db="EMBL/GenBank/DDBJ databases">
        <authorList>
            <person name="Hitch T.C.A."/>
            <person name="Wylensek D."/>
            <person name="Clavel T."/>
        </authorList>
    </citation>
    <scope>NUCLEOTIDE SEQUENCE [LARGE SCALE GENOMIC DNA]</scope>
    <source>
        <strain evidence="3 6">COR2-253-APC-1A</strain>
    </source>
</reference>
<dbReference type="InterPro" id="IPR051317">
    <property type="entry name" value="Gfo/Idh/MocA_oxidoreduct"/>
</dbReference>
<dbReference type="Proteomes" id="UP000576225">
    <property type="component" value="Unassembled WGS sequence"/>
</dbReference>
<name>A0A2U1ACI8_9BACT</name>
<feature type="domain" description="Gfo/Idh/MocA-like oxidoreductase C-terminal" evidence="2">
    <location>
        <begin position="135"/>
        <end position="365"/>
    </location>
</feature>
<dbReference type="InterPro" id="IPR004104">
    <property type="entry name" value="Gfo/Idh/MocA-like_OxRdtase_C"/>
</dbReference>
<evidence type="ECO:0000313" key="6">
    <source>
        <dbReference type="Proteomes" id="UP000576225"/>
    </source>
</evidence>
<sequence>MKCTRIGVIGVGGRGAHADNAHQPENGWEIAMGADPSPEARRKFQEKYPGAAVTSDYRELLADPEIKVVFVMAPDFLHEEMTVAALEAGKAVYLEKPMAITLEGCDRILETAMRTGSKLFVGHNMRYFASILTMKQVIDSGMIGEIQCGWCRHFINYGGDAYFRDWHSEQKNTCGLLLQKGAHDIDVMHWLMGSYTRRVVGMGMLSVYNRCGRRSPDVPGCAQWSDAHYPPLEQTGFSPVIDVEDHNMILMQLASGAQATYMQCHYSPDAERNYTFIGTRGRIENIGDSGNCQIHVWNRRGPRSTPDLVYNLKPEAGTHGGSDPKIVDSFLAFVRDGAPTNASPVAARNAVAAGVLGHRSMRDGNMPQEIPPLDPALVRYFENGQKK</sequence>
<gene>
    <name evidence="4" type="ORF">C8D82_15310</name>
    <name evidence="3" type="ORF">HF882_18475</name>
</gene>
<dbReference type="GO" id="GO:0000166">
    <property type="term" value="F:nucleotide binding"/>
    <property type="evidence" value="ECO:0007669"/>
    <property type="project" value="InterPro"/>
</dbReference>
<accession>A0A2U1ACI8</accession>
<dbReference type="EMBL" id="JABAEW010000050">
    <property type="protein sequence ID" value="NMD88578.1"/>
    <property type="molecule type" value="Genomic_DNA"/>
</dbReference>
<dbReference type="Pfam" id="PF02894">
    <property type="entry name" value="GFO_IDH_MocA_C"/>
    <property type="match status" value="1"/>
</dbReference>
<dbReference type="RefSeq" id="WP_116885974.1">
    <property type="nucleotide sequence ID" value="NZ_CABMMC010000057.1"/>
</dbReference>
<evidence type="ECO:0000259" key="2">
    <source>
        <dbReference type="Pfam" id="PF02894"/>
    </source>
</evidence>
<dbReference type="Proteomes" id="UP000245959">
    <property type="component" value="Unassembled WGS sequence"/>
</dbReference>